<name>A0AA35LX94_9HYPO</name>
<comment type="caution">
    <text evidence="1">The sequence shown here is derived from an EMBL/GenBank/DDBJ whole genome shotgun (WGS) entry which is preliminary data.</text>
</comment>
<dbReference type="EMBL" id="CABFNP030000751">
    <property type="protein sequence ID" value="CAI6083513.1"/>
    <property type="molecule type" value="Genomic_DNA"/>
</dbReference>
<dbReference type="Proteomes" id="UP001160390">
    <property type="component" value="Unassembled WGS sequence"/>
</dbReference>
<organism evidence="1 2">
    <name type="scientific">Clonostachys chloroleuca</name>
    <dbReference type="NCBI Taxonomy" id="1926264"/>
    <lineage>
        <taxon>Eukaryota</taxon>
        <taxon>Fungi</taxon>
        <taxon>Dikarya</taxon>
        <taxon>Ascomycota</taxon>
        <taxon>Pezizomycotina</taxon>
        <taxon>Sordariomycetes</taxon>
        <taxon>Hypocreomycetidae</taxon>
        <taxon>Hypocreales</taxon>
        <taxon>Bionectriaceae</taxon>
        <taxon>Clonostachys</taxon>
    </lineage>
</organism>
<accession>A0AA35LX94</accession>
<proteinExistence type="predicted"/>
<reference evidence="1" key="1">
    <citation type="submission" date="2023-01" db="EMBL/GenBank/DDBJ databases">
        <authorList>
            <person name="Piombo E."/>
        </authorList>
    </citation>
    <scope>NUCLEOTIDE SEQUENCE</scope>
</reference>
<gene>
    <name evidence="1" type="ORF">CCHLO57077_00012542</name>
</gene>
<dbReference type="AlphaFoldDB" id="A0AA35LX94"/>
<protein>
    <submittedName>
        <fullName evidence="1">Uncharacterized protein</fullName>
    </submittedName>
</protein>
<evidence type="ECO:0000313" key="1">
    <source>
        <dbReference type="EMBL" id="CAI6083513.1"/>
    </source>
</evidence>
<evidence type="ECO:0000313" key="2">
    <source>
        <dbReference type="Proteomes" id="UP001160390"/>
    </source>
</evidence>
<keyword evidence="2" id="KW-1185">Reference proteome</keyword>
<sequence>MVHAGHEERQRHLPKYKYLAPSLVIPWAGLHWWAHLKTRFLPPSLVSPVIELVFKEIANIARL</sequence>